<dbReference type="GO" id="GO:0051239">
    <property type="term" value="P:regulation of multicellular organismal process"/>
    <property type="evidence" value="ECO:0007669"/>
    <property type="project" value="UniProtKB-ARBA"/>
</dbReference>
<feature type="region of interest" description="Disordered" evidence="9">
    <location>
        <begin position="488"/>
        <end position="507"/>
    </location>
</feature>
<evidence type="ECO:0000256" key="5">
    <source>
        <dbReference type="ARBA" id="ARBA00023242"/>
    </source>
</evidence>
<dbReference type="OrthoDB" id="444945at2759"/>
<evidence type="ECO:0000256" key="6">
    <source>
        <dbReference type="ARBA" id="ARBA00059892"/>
    </source>
</evidence>
<dbReference type="FunFam" id="3.40.50.300:FF:000571">
    <property type="entry name" value="Guanine nucleotide-binding protein-like NSN1"/>
    <property type="match status" value="1"/>
</dbReference>
<dbReference type="SUPFAM" id="SSF52540">
    <property type="entry name" value="P-loop containing nucleoside triphosphate hydrolases"/>
    <property type="match status" value="1"/>
</dbReference>
<dbReference type="InterPro" id="IPR050755">
    <property type="entry name" value="TRAFAC_YlqF/YawG_RiboMat"/>
</dbReference>
<evidence type="ECO:0000313" key="11">
    <source>
        <dbReference type="EMBL" id="KAF7490616.1"/>
    </source>
</evidence>
<evidence type="ECO:0000256" key="2">
    <source>
        <dbReference type="ARBA" id="ARBA00022741"/>
    </source>
</evidence>
<evidence type="ECO:0000259" key="10">
    <source>
        <dbReference type="PROSITE" id="PS51721"/>
    </source>
</evidence>
<evidence type="ECO:0000256" key="4">
    <source>
        <dbReference type="ARBA" id="ARBA00023134"/>
    </source>
</evidence>
<evidence type="ECO:0000256" key="3">
    <source>
        <dbReference type="ARBA" id="ARBA00023054"/>
    </source>
</evidence>
<reference evidence="11" key="2">
    <citation type="submission" date="2020-01" db="EMBL/GenBank/DDBJ databases">
        <authorList>
            <person name="Korhonen P.K.K."/>
            <person name="Guangxu M.G."/>
            <person name="Wang T.W."/>
            <person name="Stroehlein A.J.S."/>
            <person name="Young N.D."/>
            <person name="Ang C.-S.A."/>
            <person name="Fernando D.W.F."/>
            <person name="Lu H.L."/>
            <person name="Taylor S.T."/>
            <person name="Ehtesham M.E.M."/>
            <person name="Najaraj S.H.N."/>
            <person name="Harsha G.H.G."/>
            <person name="Madugundu A.M."/>
            <person name="Renuse S.R."/>
            <person name="Holt D.H."/>
            <person name="Pandey A.P."/>
            <person name="Papenfuss A.P."/>
            <person name="Gasser R.B.G."/>
            <person name="Fischer K.F."/>
        </authorList>
    </citation>
    <scope>NUCLEOTIDE SEQUENCE</scope>
    <source>
        <strain evidence="11">SSS_KF_BRIS2020</strain>
    </source>
</reference>
<dbReference type="Gene3D" id="3.40.50.300">
    <property type="entry name" value="P-loop containing nucleotide triphosphate hydrolases"/>
    <property type="match status" value="1"/>
</dbReference>
<evidence type="ECO:0000313" key="13">
    <source>
        <dbReference type="Proteomes" id="UP000070412"/>
    </source>
</evidence>
<dbReference type="Gene3D" id="1.10.1580.10">
    <property type="match status" value="1"/>
</dbReference>
<name>A0A834R5V7_SARSC</name>
<dbReference type="GO" id="GO:0005525">
    <property type="term" value="F:GTP binding"/>
    <property type="evidence" value="ECO:0007669"/>
    <property type="project" value="UniProtKB-KW"/>
</dbReference>
<feature type="compositionally biased region" description="Low complexity" evidence="9">
    <location>
        <begin position="488"/>
        <end position="502"/>
    </location>
</feature>
<keyword evidence="13" id="KW-1185">Reference proteome</keyword>
<dbReference type="Proteomes" id="UP000070412">
    <property type="component" value="Unassembled WGS sequence"/>
</dbReference>
<dbReference type="PRINTS" id="PR00326">
    <property type="entry name" value="GTP1OBG"/>
</dbReference>
<dbReference type="Pfam" id="PF08701">
    <property type="entry name" value="GN3L_Grn1"/>
    <property type="match status" value="1"/>
</dbReference>
<comment type="subcellular location">
    <subcellularLocation>
        <location evidence="1">Nucleus</location>
        <location evidence="1">Nucleolus</location>
    </subcellularLocation>
</comment>
<sequence>MTKGFHKKQSKRIPAKRRYKIEKKVREHNRKLKKELKRKVHRNRRKDPGIPNSLPFKEKILNDVQEYKKRNEELKEMMRIQAKQNRKNSNDKSKFAVNPDKNLELAELLKHAETRSIEFENRAKQEEYIVQSDVDDVSCSNSKTFLKSVHKVIEESDVIIEVLDARDPLGTRCFELEDHIHRNFPDKKIILLINKCDLVPRENLIDWLKYLRKSYLTLPFKACTQAQKQHLSSSKVNVLVSSDDLLKSSRCLGIDVLMKVLNKNCHSCNVKTSMTIGIIGFPNVGKSSVINSLKRSSVCNVAPTPGLTRSIQTVALDKKIKIIDSPGIVFAKNHSVSETESWSSILALRNALNVDQLQDPIAPIQTILNKVNRGKLKEIYEIDHFENVEQFLQSLAKRFGKISKGGKLDLIAVAKKILNDWNCGRIKYYTVPPDSSTESDVKLVDKFSEEFNLDSVTIKELMSIDLDPYTSKDSNVLALKSLTEIQTTSSKRSNQSQSSSNDNDVEMEDIAGMQLNKELRNRFKKTKKQKKKEIKLTNRFEQTISIDEDYDFNDYF</sequence>
<dbReference type="Pfam" id="PF01926">
    <property type="entry name" value="MMR_HSR1"/>
    <property type="match status" value="1"/>
</dbReference>
<dbReference type="InterPro" id="IPR027417">
    <property type="entry name" value="P-loop_NTPase"/>
</dbReference>
<gene>
    <name evidence="11" type="ORF">SSS_8887</name>
</gene>
<dbReference type="FunFam" id="1.10.1580.10:FF:000002">
    <property type="entry name" value="Guanine nucleotide-binding protein-like 3 (nucleolar)-like"/>
    <property type="match status" value="1"/>
</dbReference>
<reference evidence="12" key="3">
    <citation type="submission" date="2022-06" db="UniProtKB">
        <authorList>
            <consortium name="EnsemblMetazoa"/>
        </authorList>
    </citation>
    <scope>IDENTIFICATION</scope>
</reference>
<keyword evidence="4" id="KW-0342">GTP-binding</keyword>
<evidence type="ECO:0000256" key="1">
    <source>
        <dbReference type="ARBA" id="ARBA00004604"/>
    </source>
</evidence>
<keyword evidence="5" id="KW-0539">Nucleus</keyword>
<dbReference type="PROSITE" id="PS51721">
    <property type="entry name" value="G_CP"/>
    <property type="match status" value="1"/>
</dbReference>
<dbReference type="AlphaFoldDB" id="A0A834R5V7"/>
<evidence type="ECO:0000256" key="9">
    <source>
        <dbReference type="SAM" id="MobiDB-lite"/>
    </source>
</evidence>
<comment type="function">
    <text evidence="6">May play a role in regulating cellular proliferation.</text>
</comment>
<feature type="coiled-coil region" evidence="8">
    <location>
        <begin position="57"/>
        <end position="84"/>
    </location>
</feature>
<keyword evidence="3 8" id="KW-0175">Coiled coil</keyword>
<dbReference type="InterPro" id="IPR023179">
    <property type="entry name" value="GTP-bd_ortho_bundle_sf"/>
</dbReference>
<feature type="domain" description="CP-type G" evidence="10">
    <location>
        <begin position="146"/>
        <end position="331"/>
    </location>
</feature>
<proteinExistence type="predicted"/>
<dbReference type="InterPro" id="IPR006073">
    <property type="entry name" value="GTP-bd"/>
</dbReference>
<dbReference type="PANTHER" id="PTHR11089:SF30">
    <property type="entry name" value="GUANINE NUCLEOTIDE-BINDING PROTEIN-LIKE 3 HOMOLOG"/>
    <property type="match status" value="1"/>
</dbReference>
<dbReference type="InterPro" id="IPR030378">
    <property type="entry name" value="G_CP_dom"/>
</dbReference>
<evidence type="ECO:0000256" key="7">
    <source>
        <dbReference type="ARBA" id="ARBA00069022"/>
    </source>
</evidence>
<reference evidence="13" key="1">
    <citation type="journal article" date="2020" name="PLoS Negl. Trop. Dis.">
        <title>High-quality nuclear genome for Sarcoptes scabiei-A critical resource for a neglected parasite.</title>
        <authorList>
            <person name="Korhonen P.K."/>
            <person name="Gasser R.B."/>
            <person name="Ma G."/>
            <person name="Wang T."/>
            <person name="Stroehlein A.J."/>
            <person name="Young N.D."/>
            <person name="Ang C.S."/>
            <person name="Fernando D.D."/>
            <person name="Lu H.C."/>
            <person name="Taylor S."/>
            <person name="Reynolds S.L."/>
            <person name="Mofiz E."/>
            <person name="Najaraj S.H."/>
            <person name="Gowda H."/>
            <person name="Madugundu A."/>
            <person name="Renuse S."/>
            <person name="Holt D."/>
            <person name="Pandey A."/>
            <person name="Papenfuss A.T."/>
            <person name="Fischer K."/>
        </authorList>
    </citation>
    <scope>NUCLEOTIDE SEQUENCE [LARGE SCALE GENOMIC DNA]</scope>
</reference>
<dbReference type="EnsemblMetazoa" id="SSS_8887s_mrna">
    <property type="protein sequence ID" value="KAF7490616.1"/>
    <property type="gene ID" value="SSS_8887"/>
</dbReference>
<dbReference type="GO" id="GO:0005730">
    <property type="term" value="C:nucleolus"/>
    <property type="evidence" value="ECO:0007669"/>
    <property type="project" value="UniProtKB-SubCell"/>
</dbReference>
<dbReference type="PANTHER" id="PTHR11089">
    <property type="entry name" value="GTP-BINDING PROTEIN-RELATED"/>
    <property type="match status" value="1"/>
</dbReference>
<protein>
    <recommendedName>
        <fullName evidence="7">Guanine nucleotide-binding protein-like 3 homolog</fullName>
    </recommendedName>
</protein>
<evidence type="ECO:0000256" key="8">
    <source>
        <dbReference type="SAM" id="Coils"/>
    </source>
</evidence>
<accession>A0A834R5V7</accession>
<evidence type="ECO:0000313" key="12">
    <source>
        <dbReference type="EnsemblMetazoa" id="KAF7490616.1"/>
    </source>
</evidence>
<feature type="region of interest" description="Disordered" evidence="9">
    <location>
        <begin position="24"/>
        <end position="55"/>
    </location>
</feature>
<keyword evidence="2" id="KW-0547">Nucleotide-binding</keyword>
<dbReference type="GO" id="GO:0050793">
    <property type="term" value="P:regulation of developmental process"/>
    <property type="evidence" value="ECO:0007669"/>
    <property type="project" value="UniProtKB-ARBA"/>
</dbReference>
<dbReference type="EMBL" id="WVUK01000062">
    <property type="protein sequence ID" value="KAF7490616.1"/>
    <property type="molecule type" value="Genomic_DNA"/>
</dbReference>
<organism evidence="11">
    <name type="scientific">Sarcoptes scabiei</name>
    <name type="common">Itch mite</name>
    <name type="synonym">Acarus scabiei</name>
    <dbReference type="NCBI Taxonomy" id="52283"/>
    <lineage>
        <taxon>Eukaryota</taxon>
        <taxon>Metazoa</taxon>
        <taxon>Ecdysozoa</taxon>
        <taxon>Arthropoda</taxon>
        <taxon>Chelicerata</taxon>
        <taxon>Arachnida</taxon>
        <taxon>Acari</taxon>
        <taxon>Acariformes</taxon>
        <taxon>Sarcoptiformes</taxon>
        <taxon>Astigmata</taxon>
        <taxon>Psoroptidia</taxon>
        <taxon>Sarcoptoidea</taxon>
        <taxon>Sarcoptidae</taxon>
        <taxon>Sarcoptinae</taxon>
        <taxon>Sarcoptes</taxon>
    </lineage>
</organism>
<dbReference type="InterPro" id="IPR014813">
    <property type="entry name" value="Gnl3_N_dom"/>
</dbReference>
<dbReference type="CDD" id="cd04178">
    <property type="entry name" value="Nucleostemin_like"/>
    <property type="match status" value="1"/>
</dbReference>
<feature type="compositionally biased region" description="Basic residues" evidence="9">
    <location>
        <begin position="24"/>
        <end position="45"/>
    </location>
</feature>